<evidence type="ECO:0000313" key="2">
    <source>
        <dbReference type="Proteomes" id="UP000078284"/>
    </source>
</evidence>
<sequence length="67" mass="7836">MATLYYTLRSCPAAITYNNRFPRQKHSRTGSFDLFNVNDEDYGKIFGCLRFDAKQISKSYWSSTKKP</sequence>
<gene>
    <name evidence="1" type="ordered locus">AXX17_At1g34880</name>
</gene>
<comment type="caution">
    <text evidence="1">The sequence shown here is derived from an EMBL/GenBank/DDBJ whole genome shotgun (WGS) entry which is preliminary data.</text>
</comment>
<name>A0A178WHI6_ARATH</name>
<accession>A0A178WHI6</accession>
<reference evidence="2" key="1">
    <citation type="journal article" date="2016" name="Proc. Natl. Acad. Sci. U.S.A.">
        <title>Chromosome-level assembly of Arabidopsis thaliana Ler reveals the extent of translocation and inversion polymorphisms.</title>
        <authorList>
            <person name="Zapata L."/>
            <person name="Ding J."/>
            <person name="Willing E.M."/>
            <person name="Hartwig B."/>
            <person name="Bezdan D."/>
            <person name="Jiao W.B."/>
            <person name="Patel V."/>
            <person name="Velikkakam James G."/>
            <person name="Koornneef M."/>
            <person name="Ossowski S."/>
            <person name="Schneeberger K."/>
        </authorList>
    </citation>
    <scope>NUCLEOTIDE SEQUENCE [LARGE SCALE GENOMIC DNA]</scope>
    <source>
        <strain evidence="2">cv. Landsberg erecta</strain>
    </source>
</reference>
<proteinExistence type="predicted"/>
<dbReference type="AlphaFoldDB" id="A0A178WHI6"/>
<evidence type="ECO:0000313" key="1">
    <source>
        <dbReference type="EMBL" id="OAP17828.1"/>
    </source>
</evidence>
<dbReference type="EMBL" id="LUHQ01000001">
    <property type="protein sequence ID" value="OAP17828.1"/>
    <property type="molecule type" value="Genomic_DNA"/>
</dbReference>
<protein>
    <submittedName>
        <fullName evidence="1">Uncharacterized protein</fullName>
    </submittedName>
</protein>
<organism evidence="1 2">
    <name type="scientific">Arabidopsis thaliana</name>
    <name type="common">Mouse-ear cress</name>
    <dbReference type="NCBI Taxonomy" id="3702"/>
    <lineage>
        <taxon>Eukaryota</taxon>
        <taxon>Viridiplantae</taxon>
        <taxon>Streptophyta</taxon>
        <taxon>Embryophyta</taxon>
        <taxon>Tracheophyta</taxon>
        <taxon>Spermatophyta</taxon>
        <taxon>Magnoliopsida</taxon>
        <taxon>eudicotyledons</taxon>
        <taxon>Gunneridae</taxon>
        <taxon>Pentapetalae</taxon>
        <taxon>rosids</taxon>
        <taxon>malvids</taxon>
        <taxon>Brassicales</taxon>
        <taxon>Brassicaceae</taxon>
        <taxon>Camelineae</taxon>
        <taxon>Arabidopsis</taxon>
    </lineage>
</organism>
<dbReference type="Proteomes" id="UP000078284">
    <property type="component" value="Chromosome 1"/>
</dbReference>